<dbReference type="PANTHER" id="PTHR32071">
    <property type="entry name" value="TRANSCRIPTIONAL REGULATORY PROTEIN"/>
    <property type="match status" value="1"/>
</dbReference>
<dbReference type="InterPro" id="IPR003593">
    <property type="entry name" value="AAA+_ATPase"/>
</dbReference>
<dbReference type="RefSeq" id="WP_197526977.1">
    <property type="nucleotide sequence ID" value="NZ_CP036291.1"/>
</dbReference>
<feature type="domain" description="Sigma-54 factor interaction" evidence="3">
    <location>
        <begin position="206"/>
        <end position="437"/>
    </location>
</feature>
<accession>A0A518DFZ7</accession>
<dbReference type="Gene3D" id="1.10.8.60">
    <property type="match status" value="1"/>
</dbReference>
<dbReference type="GO" id="GO:0005524">
    <property type="term" value="F:ATP binding"/>
    <property type="evidence" value="ECO:0007669"/>
    <property type="project" value="UniProtKB-KW"/>
</dbReference>
<dbReference type="SUPFAM" id="SSF52540">
    <property type="entry name" value="P-loop containing nucleoside triphosphate hydrolases"/>
    <property type="match status" value="1"/>
</dbReference>
<gene>
    <name evidence="4" type="primary">ntrC_2</name>
    <name evidence="4" type="ORF">Pla175_37980</name>
</gene>
<protein>
    <submittedName>
        <fullName evidence="4">Nitrogen assimilation regulatory protein</fullName>
    </submittedName>
</protein>
<evidence type="ECO:0000313" key="5">
    <source>
        <dbReference type="Proteomes" id="UP000317429"/>
    </source>
</evidence>
<dbReference type="CDD" id="cd00009">
    <property type="entry name" value="AAA"/>
    <property type="match status" value="1"/>
</dbReference>
<keyword evidence="5" id="KW-1185">Reference proteome</keyword>
<evidence type="ECO:0000256" key="1">
    <source>
        <dbReference type="ARBA" id="ARBA00022741"/>
    </source>
</evidence>
<dbReference type="Pfam" id="PF00158">
    <property type="entry name" value="Sigma54_activat"/>
    <property type="match status" value="1"/>
</dbReference>
<dbReference type="SMART" id="SM00382">
    <property type="entry name" value="AAA"/>
    <property type="match status" value="1"/>
</dbReference>
<reference evidence="4 5" key="1">
    <citation type="submission" date="2019-02" db="EMBL/GenBank/DDBJ databases">
        <title>Deep-cultivation of Planctomycetes and their phenomic and genomic characterization uncovers novel biology.</title>
        <authorList>
            <person name="Wiegand S."/>
            <person name="Jogler M."/>
            <person name="Boedeker C."/>
            <person name="Pinto D."/>
            <person name="Vollmers J."/>
            <person name="Rivas-Marin E."/>
            <person name="Kohn T."/>
            <person name="Peeters S.H."/>
            <person name="Heuer A."/>
            <person name="Rast P."/>
            <person name="Oberbeckmann S."/>
            <person name="Bunk B."/>
            <person name="Jeske O."/>
            <person name="Meyerdierks A."/>
            <person name="Storesund J.E."/>
            <person name="Kallscheuer N."/>
            <person name="Luecker S."/>
            <person name="Lage O.M."/>
            <person name="Pohl T."/>
            <person name="Merkel B.J."/>
            <person name="Hornburger P."/>
            <person name="Mueller R.-W."/>
            <person name="Bruemmer F."/>
            <person name="Labrenz M."/>
            <person name="Spormann A.M."/>
            <person name="Op den Camp H."/>
            <person name="Overmann J."/>
            <person name="Amann R."/>
            <person name="Jetten M.S.M."/>
            <person name="Mascher T."/>
            <person name="Medema M.H."/>
            <person name="Devos D.P."/>
            <person name="Kaster A.-K."/>
            <person name="Ovreas L."/>
            <person name="Rohde M."/>
            <person name="Galperin M.Y."/>
            <person name="Jogler C."/>
        </authorList>
    </citation>
    <scope>NUCLEOTIDE SEQUENCE [LARGE SCALE GENOMIC DNA]</scope>
    <source>
        <strain evidence="4 5">Pla175</strain>
    </source>
</reference>
<name>A0A518DFZ7_9BACT</name>
<evidence type="ECO:0000313" key="4">
    <source>
        <dbReference type="EMBL" id="QDU90394.1"/>
    </source>
</evidence>
<dbReference type="Proteomes" id="UP000317429">
    <property type="component" value="Chromosome"/>
</dbReference>
<dbReference type="InterPro" id="IPR027417">
    <property type="entry name" value="P-loop_NTPase"/>
</dbReference>
<dbReference type="PROSITE" id="PS50045">
    <property type="entry name" value="SIGMA54_INTERACT_4"/>
    <property type="match status" value="1"/>
</dbReference>
<keyword evidence="2" id="KW-0067">ATP-binding</keyword>
<dbReference type="GO" id="GO:0006355">
    <property type="term" value="P:regulation of DNA-templated transcription"/>
    <property type="evidence" value="ECO:0007669"/>
    <property type="project" value="InterPro"/>
</dbReference>
<dbReference type="EMBL" id="CP036291">
    <property type="protein sequence ID" value="QDU90394.1"/>
    <property type="molecule type" value="Genomic_DNA"/>
</dbReference>
<sequence length="510" mass="56438">MNLSAADRAFLAALSRLAYSNPFTPERIALEAEALGDLYQPQDQFAWSRRGGAAAGERVNVKQLAERAEQVVERLRAAHAGGDRLAPDVLGWYVDAAAYCLYYRHMVPVSDTRLAKVARPTQGAAGALWRDFARDYDHFFGPVGSRLPDMLSPAHLFACLFQIRRAFFAIYDHLLGESRPAAQLRANVWLSIFTHDMRRYRRSLYARMRDLATLVTGPTGAGKELVARAIGLSQYIAFSPERECFTGDGAQAFLPLNLSAMSPTLIESELFGHCRGAFTGATADRVGWFEACPGHGAVFLDEVGELDEQIQVKLLRVLQDRTFNRLGDPRPRVFEGRIIAATNRDLAAQMAHGSFRTDFYYRLCSDRIEAPSLRDHLADRPESFGELVRHIAQRAAGDEADGLADEVQAWADANLPPDYPWPGNIRELEQCVRSVLIRKAYAPPAPRAAPEPDRPAWLDRAHRGELTAAQLLSQYAAAHYARTGSYEQTAAALGLDRRTVRAKVEAAGAG</sequence>
<proteinExistence type="predicted"/>
<evidence type="ECO:0000259" key="3">
    <source>
        <dbReference type="PROSITE" id="PS50045"/>
    </source>
</evidence>
<evidence type="ECO:0000256" key="2">
    <source>
        <dbReference type="ARBA" id="ARBA00022840"/>
    </source>
</evidence>
<dbReference type="AlphaFoldDB" id="A0A518DFZ7"/>
<dbReference type="InterPro" id="IPR002078">
    <property type="entry name" value="Sigma_54_int"/>
</dbReference>
<dbReference type="Gene3D" id="3.40.50.300">
    <property type="entry name" value="P-loop containing nucleotide triphosphate hydrolases"/>
    <property type="match status" value="1"/>
</dbReference>
<dbReference type="PANTHER" id="PTHR32071:SF122">
    <property type="entry name" value="SIGMA FACTOR"/>
    <property type="match status" value="1"/>
</dbReference>
<dbReference type="KEGG" id="pnd:Pla175_37980"/>
<keyword evidence="1" id="KW-0547">Nucleotide-binding</keyword>
<organism evidence="4 5">
    <name type="scientific">Pirellulimonas nuda</name>
    <dbReference type="NCBI Taxonomy" id="2528009"/>
    <lineage>
        <taxon>Bacteria</taxon>
        <taxon>Pseudomonadati</taxon>
        <taxon>Planctomycetota</taxon>
        <taxon>Planctomycetia</taxon>
        <taxon>Pirellulales</taxon>
        <taxon>Lacipirellulaceae</taxon>
        <taxon>Pirellulimonas</taxon>
    </lineage>
</organism>